<feature type="coiled-coil region" evidence="1">
    <location>
        <begin position="73"/>
        <end position="413"/>
    </location>
</feature>
<organism evidence="3 4">
    <name type="scientific">Blepharisma stoltei</name>
    <dbReference type="NCBI Taxonomy" id="1481888"/>
    <lineage>
        <taxon>Eukaryota</taxon>
        <taxon>Sar</taxon>
        <taxon>Alveolata</taxon>
        <taxon>Ciliophora</taxon>
        <taxon>Postciliodesmatophora</taxon>
        <taxon>Heterotrichea</taxon>
        <taxon>Heterotrichida</taxon>
        <taxon>Blepharismidae</taxon>
        <taxon>Blepharisma</taxon>
    </lineage>
</organism>
<sequence>MKKVVKNILARKNHQDQPKTFTQDGYLVMESKSLHNLSSAELCEIIYKFDSEVKRLNQQLQIPQQEKSSSENEIIANQRIEALQNELRAMRKELENSQNEAKKLSEELSGKDSQGLNFSEQLEFIQFDTLQMPNPCCSNKDQEIEKLNEEIRSLKESIETIKTNPQMQELKITINMMEKEIGNQKNQIQSLSSANKGFLEKLQILNKQKQAAEMEANKGKIEIESLKKELNAMNFQKEDLVKELRNCKSNCAGKEDKLQKKCKKIKEIKEKLLVKTNECTKLESELNNEMYQNKNNLFAIKENFQKDLEKLNIEKENQNKEYQEAIKQLELSTENEIKIVKEKIIEKSKENDNQKLKISELEKLIENQNTKISSLEADEKLLKEKNLKNKTKKSALKAQISSLKDEIQREKNRSLTHPEPQFTLNLINISPKDAQALQSVSFELDSLYKHLMIMMMNGSSSLSSNPVNYSIPCQDFTAFEAKLNNLLMQIREALDSHPEEPQSSSWASKLKSSLRANLNFKQNSPVKVLTCFSPKEETKVSTIARPIAPKKIINKQGGGRTPDPTRVRNDNNAHERRNSSSSL</sequence>
<keyword evidence="1" id="KW-0175">Coiled coil</keyword>
<keyword evidence="4" id="KW-1185">Reference proteome</keyword>
<dbReference type="EMBL" id="CAJZBQ010000013">
    <property type="protein sequence ID" value="CAG9315228.1"/>
    <property type="molecule type" value="Genomic_DNA"/>
</dbReference>
<accession>A0AAU9IME1</accession>
<evidence type="ECO:0000313" key="3">
    <source>
        <dbReference type="EMBL" id="CAG9315228.1"/>
    </source>
</evidence>
<comment type="caution">
    <text evidence="3">The sequence shown here is derived from an EMBL/GenBank/DDBJ whole genome shotgun (WGS) entry which is preliminary data.</text>
</comment>
<name>A0AAU9IME1_9CILI</name>
<dbReference type="Proteomes" id="UP001162131">
    <property type="component" value="Unassembled WGS sequence"/>
</dbReference>
<evidence type="ECO:0000256" key="2">
    <source>
        <dbReference type="SAM" id="MobiDB-lite"/>
    </source>
</evidence>
<evidence type="ECO:0000313" key="4">
    <source>
        <dbReference type="Proteomes" id="UP001162131"/>
    </source>
</evidence>
<feature type="region of interest" description="Disordered" evidence="2">
    <location>
        <begin position="547"/>
        <end position="583"/>
    </location>
</feature>
<dbReference type="Gene3D" id="1.20.5.1700">
    <property type="match status" value="1"/>
</dbReference>
<feature type="compositionally biased region" description="Basic and acidic residues" evidence="2">
    <location>
        <begin position="563"/>
        <end position="583"/>
    </location>
</feature>
<dbReference type="PANTHER" id="PTHR43941">
    <property type="entry name" value="STRUCTURAL MAINTENANCE OF CHROMOSOMES PROTEIN 2"/>
    <property type="match status" value="1"/>
</dbReference>
<dbReference type="PANTHER" id="PTHR43941:SF11">
    <property type="entry name" value="TRANSLATION INITIATION FACTOR IF-2-LIKE"/>
    <property type="match status" value="1"/>
</dbReference>
<protein>
    <submittedName>
        <fullName evidence="3">Uncharacterized protein</fullName>
    </submittedName>
</protein>
<gene>
    <name evidence="3" type="ORF">BSTOLATCC_MIC13002</name>
</gene>
<evidence type="ECO:0000256" key="1">
    <source>
        <dbReference type="SAM" id="Coils"/>
    </source>
</evidence>
<reference evidence="3" key="1">
    <citation type="submission" date="2021-09" db="EMBL/GenBank/DDBJ databases">
        <authorList>
            <consortium name="AG Swart"/>
            <person name="Singh M."/>
            <person name="Singh A."/>
            <person name="Seah K."/>
            <person name="Emmerich C."/>
        </authorList>
    </citation>
    <scope>NUCLEOTIDE SEQUENCE</scope>
    <source>
        <strain evidence="3">ATCC30299</strain>
    </source>
</reference>
<proteinExistence type="predicted"/>
<dbReference type="AlphaFoldDB" id="A0AAU9IME1"/>